<evidence type="ECO:0000256" key="6">
    <source>
        <dbReference type="SAM" id="Phobius"/>
    </source>
</evidence>
<dbReference type="RefSeq" id="WP_095087552.1">
    <property type="nucleotide sequence ID" value="NZ_BMDM01000002.1"/>
</dbReference>
<feature type="transmembrane region" description="Helical" evidence="6">
    <location>
        <begin position="276"/>
        <end position="299"/>
    </location>
</feature>
<dbReference type="OrthoDB" id="2545864at2"/>
<gene>
    <name evidence="8" type="ORF">SAMEA4384403_01096</name>
</gene>
<proteinExistence type="predicted"/>
<dbReference type="PROSITE" id="PS50850">
    <property type="entry name" value="MFS"/>
    <property type="match status" value="1"/>
</dbReference>
<organism evidence="8 9">
    <name type="scientific">Mammaliicoccus stepanovicii</name>
    <dbReference type="NCBI Taxonomy" id="643214"/>
    <lineage>
        <taxon>Bacteria</taxon>
        <taxon>Bacillati</taxon>
        <taxon>Bacillota</taxon>
        <taxon>Bacilli</taxon>
        <taxon>Bacillales</taxon>
        <taxon>Staphylococcaceae</taxon>
        <taxon>Mammaliicoccus</taxon>
    </lineage>
</organism>
<feature type="domain" description="Major facilitator superfamily (MFS) profile" evidence="7">
    <location>
        <begin position="8"/>
        <end position="388"/>
    </location>
</feature>
<dbReference type="KEGG" id="sste:SAMEA4384403_1096"/>
<evidence type="ECO:0000313" key="9">
    <source>
        <dbReference type="Proteomes" id="UP000242084"/>
    </source>
</evidence>
<evidence type="ECO:0000256" key="2">
    <source>
        <dbReference type="ARBA" id="ARBA00022448"/>
    </source>
</evidence>
<sequence length="399" mass="43929">MKGALTWPFLRLYILALFFFSANAILNVMIPLRGHDLGANNTTIGIIMGAYMLTAMVFRPWAGQLISQIGPLKILRIILVINGIALVIYSFTELEGYFIARIMQGICTAFFSMSLQIGIIDALPEKDRSQGISLYSLFSYMPGIIGPIIAVNIWHTNDMSYFMIIMIAIALITAVFGFSATMDSEERQTEPNLEKTPYGPVSVFMQFFKNPHLLKSGIIMLVASIGFGAVTTFIPLFTLQTKMGNAGTFLMLQAITVVLSRFYLRKIIPSDGKWHVKFMMSILCVLMVSTGLIGLSPYIGVVALYVGAVLVGISQAMIYPTLTSFLSFVLPKAGRNMLIGLFIATADLGVSLGGVLMGPIADLTSYHMMYLICTLFIASIMFYSYEKRPSFIEGAVKTD</sequence>
<evidence type="ECO:0000256" key="4">
    <source>
        <dbReference type="ARBA" id="ARBA00022989"/>
    </source>
</evidence>
<feature type="transmembrane region" description="Helical" evidence="6">
    <location>
        <begin position="305"/>
        <end position="330"/>
    </location>
</feature>
<feature type="transmembrane region" description="Helical" evidence="6">
    <location>
        <begin position="367"/>
        <end position="385"/>
    </location>
</feature>
<feature type="transmembrane region" description="Helical" evidence="6">
    <location>
        <begin position="74"/>
        <end position="92"/>
    </location>
</feature>
<dbReference type="PANTHER" id="PTHR23531">
    <property type="entry name" value="QUINOLENE RESISTANCE PROTEIN NORA"/>
    <property type="match status" value="1"/>
</dbReference>
<name>A0A239Z1G3_9STAP</name>
<dbReference type="Gene3D" id="1.20.1250.20">
    <property type="entry name" value="MFS general substrate transporter like domains"/>
    <property type="match status" value="1"/>
</dbReference>
<dbReference type="GO" id="GO:0022857">
    <property type="term" value="F:transmembrane transporter activity"/>
    <property type="evidence" value="ECO:0007669"/>
    <property type="project" value="InterPro"/>
</dbReference>
<evidence type="ECO:0000259" key="7">
    <source>
        <dbReference type="PROSITE" id="PS50850"/>
    </source>
</evidence>
<evidence type="ECO:0000256" key="1">
    <source>
        <dbReference type="ARBA" id="ARBA00004651"/>
    </source>
</evidence>
<evidence type="ECO:0000256" key="3">
    <source>
        <dbReference type="ARBA" id="ARBA00022692"/>
    </source>
</evidence>
<keyword evidence="2" id="KW-0813">Transport</keyword>
<reference evidence="8 9" key="1">
    <citation type="submission" date="2017-06" db="EMBL/GenBank/DDBJ databases">
        <authorList>
            <consortium name="Pathogen Informatics"/>
        </authorList>
    </citation>
    <scope>NUCLEOTIDE SEQUENCE [LARGE SCALE GENOMIC DNA]</scope>
    <source>
        <strain evidence="8 9">NCTC13839</strain>
    </source>
</reference>
<feature type="transmembrane region" description="Helical" evidence="6">
    <location>
        <begin position="12"/>
        <end position="30"/>
    </location>
</feature>
<dbReference type="InterPro" id="IPR036259">
    <property type="entry name" value="MFS_trans_sf"/>
</dbReference>
<dbReference type="InterPro" id="IPR011701">
    <property type="entry name" value="MFS"/>
</dbReference>
<feature type="transmembrane region" description="Helical" evidence="6">
    <location>
        <begin position="42"/>
        <end position="62"/>
    </location>
</feature>
<dbReference type="PANTHER" id="PTHR23531:SF2">
    <property type="entry name" value="PERMEASE"/>
    <property type="match status" value="1"/>
</dbReference>
<keyword evidence="5 6" id="KW-0472">Membrane</keyword>
<feature type="transmembrane region" description="Helical" evidence="6">
    <location>
        <begin position="160"/>
        <end position="178"/>
    </location>
</feature>
<dbReference type="AlphaFoldDB" id="A0A239Z1G3"/>
<feature type="transmembrane region" description="Helical" evidence="6">
    <location>
        <begin position="337"/>
        <end position="361"/>
    </location>
</feature>
<dbReference type="GO" id="GO:0005886">
    <property type="term" value="C:plasma membrane"/>
    <property type="evidence" value="ECO:0007669"/>
    <property type="project" value="UniProtKB-SubCell"/>
</dbReference>
<feature type="transmembrane region" description="Helical" evidence="6">
    <location>
        <begin position="98"/>
        <end position="120"/>
    </location>
</feature>
<protein>
    <submittedName>
        <fullName evidence="8">Antibiotic resistance transport protein</fullName>
    </submittedName>
</protein>
<keyword evidence="9" id="KW-1185">Reference proteome</keyword>
<keyword evidence="4 6" id="KW-1133">Transmembrane helix</keyword>
<dbReference type="CDD" id="cd17489">
    <property type="entry name" value="MFS_YfcJ_like"/>
    <property type="match status" value="1"/>
</dbReference>
<dbReference type="InterPro" id="IPR052714">
    <property type="entry name" value="MFS_Exporter"/>
</dbReference>
<keyword evidence="3 6" id="KW-0812">Transmembrane</keyword>
<comment type="subcellular location">
    <subcellularLocation>
        <location evidence="1">Cell membrane</location>
        <topology evidence="1">Multi-pass membrane protein</topology>
    </subcellularLocation>
</comment>
<dbReference type="Proteomes" id="UP000242084">
    <property type="component" value="Chromosome 1"/>
</dbReference>
<dbReference type="SUPFAM" id="SSF103473">
    <property type="entry name" value="MFS general substrate transporter"/>
    <property type="match status" value="1"/>
</dbReference>
<feature type="transmembrane region" description="Helical" evidence="6">
    <location>
        <begin position="132"/>
        <end position="154"/>
    </location>
</feature>
<feature type="transmembrane region" description="Helical" evidence="6">
    <location>
        <begin position="218"/>
        <end position="237"/>
    </location>
</feature>
<dbReference type="EMBL" id="LT906462">
    <property type="protein sequence ID" value="SNV65169.1"/>
    <property type="molecule type" value="Genomic_DNA"/>
</dbReference>
<dbReference type="InterPro" id="IPR020846">
    <property type="entry name" value="MFS_dom"/>
</dbReference>
<dbReference type="Pfam" id="PF07690">
    <property type="entry name" value="MFS_1"/>
    <property type="match status" value="1"/>
</dbReference>
<dbReference type="NCBIfam" id="NF047574">
    <property type="entry name" value="opine_export_Sa"/>
    <property type="match status" value="1"/>
</dbReference>
<accession>A0A239Z1G3</accession>
<evidence type="ECO:0000313" key="8">
    <source>
        <dbReference type="EMBL" id="SNV65169.1"/>
    </source>
</evidence>
<evidence type="ECO:0000256" key="5">
    <source>
        <dbReference type="ARBA" id="ARBA00023136"/>
    </source>
</evidence>